<dbReference type="AlphaFoldDB" id="A0ABC9SL71"/>
<dbReference type="Proteomes" id="UP000012166">
    <property type="component" value="Unassembled WGS sequence"/>
</dbReference>
<dbReference type="EMBL" id="AHMS02000018">
    <property type="protein sequence ID" value="EMN18412.1"/>
    <property type="molecule type" value="Genomic_DNA"/>
</dbReference>
<gene>
    <name evidence="1" type="ORF">LEP1GSC056_0654</name>
</gene>
<accession>A0ABC9SL71</accession>
<reference evidence="1 2" key="1">
    <citation type="submission" date="2013-01" db="EMBL/GenBank/DDBJ databases">
        <authorList>
            <person name="Harkins D.M."/>
            <person name="Durkin A.S."/>
            <person name="Brinkac L.M."/>
            <person name="Haft D.H."/>
            <person name="Selengut J.D."/>
            <person name="Sanka R."/>
            <person name="DePew J."/>
            <person name="Purushe J."/>
            <person name="Hartskeerl R.A."/>
            <person name="Ahmed A."/>
            <person name="van der Linden H."/>
            <person name="Goris M.G.A."/>
            <person name="Vinetz J.M."/>
            <person name="Sutton G.G."/>
            <person name="Nierman W.C."/>
            <person name="Fouts D.E."/>
        </authorList>
    </citation>
    <scope>NUCLEOTIDE SEQUENCE [LARGE SCALE GENOMIC DNA]</scope>
    <source>
        <strain evidence="1 2">Brem 328</strain>
    </source>
</reference>
<sequence>MSRIFDFVTTEKYDSIKLPWKFDPSQTIEIRIYHNKSETPIELFQRSQVGNGFIYIRSIVLNEEITVQAE</sequence>
<evidence type="ECO:0000313" key="1">
    <source>
        <dbReference type="EMBL" id="EMN18412.1"/>
    </source>
</evidence>
<name>A0ABC9SL71_LEPBO</name>
<proteinExistence type="predicted"/>
<comment type="caution">
    <text evidence="1">The sequence shown here is derived from an EMBL/GenBank/DDBJ whole genome shotgun (WGS) entry which is preliminary data.</text>
</comment>
<protein>
    <submittedName>
        <fullName evidence="1">Uncharacterized protein</fullName>
    </submittedName>
</protein>
<organism evidence="1 2">
    <name type="scientific">Leptospira borgpetersenii str. Brem 328</name>
    <dbReference type="NCBI Taxonomy" id="1049780"/>
    <lineage>
        <taxon>Bacteria</taxon>
        <taxon>Pseudomonadati</taxon>
        <taxon>Spirochaetota</taxon>
        <taxon>Spirochaetia</taxon>
        <taxon>Leptospirales</taxon>
        <taxon>Leptospiraceae</taxon>
        <taxon>Leptospira</taxon>
    </lineage>
</organism>
<evidence type="ECO:0000313" key="2">
    <source>
        <dbReference type="Proteomes" id="UP000012166"/>
    </source>
</evidence>